<dbReference type="Proteomes" id="UP001152747">
    <property type="component" value="Unassembled WGS sequence"/>
</dbReference>
<dbReference type="Pfam" id="PF02535">
    <property type="entry name" value="Zip"/>
    <property type="match status" value="1"/>
</dbReference>
<keyword evidence="4 5" id="KW-0472">Membrane</keyword>
<keyword evidence="2 5" id="KW-0812">Transmembrane</keyword>
<feature type="transmembrane region" description="Helical" evidence="5">
    <location>
        <begin position="197"/>
        <end position="217"/>
    </location>
</feature>
<comment type="subcellular location">
    <subcellularLocation>
        <location evidence="1">Membrane</location>
        <topology evidence="1">Multi-pass membrane protein</topology>
    </subcellularLocation>
</comment>
<sequence length="317" mass="35317">MNLDALKWTMLGVMVVVTMIFGLVPIKLMSYLNNSQNAIHKKSSLILSLLSCFAGGVFLTVCFLDMLPDTLESWEDVKNDTGFDSDYPFVQLMALVGFFFVYILEELSNSLCSNGAHGHSHSDPIQSNVTFPRARLATVGTIFDADGKIIEPCKKSLQDFDVSGEAPLRSSLLFTCTFILHVFFECFAFGVQKDVLSVTSLFLGIVLHKAIVMFSLGMKLSRNHPNRPWLVVLLIFILALFNFLGGCIGIIIEDSAMNQTPKDITTTILMSFALGTFIYITFFEMLAPERANKHSSLLQWISSFLGFVVISIIMIWS</sequence>
<dbReference type="GO" id="GO:0005886">
    <property type="term" value="C:plasma membrane"/>
    <property type="evidence" value="ECO:0007669"/>
    <property type="project" value="TreeGrafter"/>
</dbReference>
<dbReference type="PANTHER" id="PTHR11040:SF76">
    <property type="entry name" value="ZINC TRANSPORTER ZIP3"/>
    <property type="match status" value="1"/>
</dbReference>
<feature type="transmembrane region" description="Helical" evidence="5">
    <location>
        <begin position="6"/>
        <end position="24"/>
    </location>
</feature>
<evidence type="ECO:0000256" key="1">
    <source>
        <dbReference type="ARBA" id="ARBA00004141"/>
    </source>
</evidence>
<feature type="transmembrane region" description="Helical" evidence="5">
    <location>
        <begin position="45"/>
        <end position="67"/>
    </location>
</feature>
<dbReference type="OrthoDB" id="448280at2759"/>
<evidence type="ECO:0000256" key="4">
    <source>
        <dbReference type="ARBA" id="ARBA00023136"/>
    </source>
</evidence>
<keyword evidence="7" id="KW-1185">Reference proteome</keyword>
<feature type="transmembrane region" description="Helical" evidence="5">
    <location>
        <begin position="264"/>
        <end position="285"/>
    </location>
</feature>
<accession>A0A9P1IAH9</accession>
<evidence type="ECO:0000313" key="6">
    <source>
        <dbReference type="EMBL" id="CAI5440571.1"/>
    </source>
</evidence>
<evidence type="ECO:0000313" key="7">
    <source>
        <dbReference type="Proteomes" id="UP001152747"/>
    </source>
</evidence>
<dbReference type="InterPro" id="IPR003689">
    <property type="entry name" value="ZIP"/>
</dbReference>
<reference evidence="6" key="1">
    <citation type="submission" date="2022-11" db="EMBL/GenBank/DDBJ databases">
        <authorList>
            <person name="Kikuchi T."/>
        </authorList>
    </citation>
    <scope>NUCLEOTIDE SEQUENCE</scope>
    <source>
        <strain evidence="6">PS1010</strain>
    </source>
</reference>
<feature type="transmembrane region" description="Helical" evidence="5">
    <location>
        <begin position="172"/>
        <end position="191"/>
    </location>
</feature>
<evidence type="ECO:0000256" key="3">
    <source>
        <dbReference type="ARBA" id="ARBA00022989"/>
    </source>
</evidence>
<comment type="caution">
    <text evidence="6">The sequence shown here is derived from an EMBL/GenBank/DDBJ whole genome shotgun (WGS) entry which is preliminary data.</text>
</comment>
<dbReference type="GO" id="GO:0005385">
    <property type="term" value="F:zinc ion transmembrane transporter activity"/>
    <property type="evidence" value="ECO:0007669"/>
    <property type="project" value="TreeGrafter"/>
</dbReference>
<feature type="transmembrane region" description="Helical" evidence="5">
    <location>
        <begin position="87"/>
        <end position="104"/>
    </location>
</feature>
<protein>
    <submittedName>
        <fullName evidence="6">Uncharacterized protein</fullName>
    </submittedName>
</protein>
<keyword evidence="3 5" id="KW-1133">Transmembrane helix</keyword>
<dbReference type="AlphaFoldDB" id="A0A9P1IAH9"/>
<evidence type="ECO:0000256" key="5">
    <source>
        <dbReference type="SAM" id="Phobius"/>
    </source>
</evidence>
<dbReference type="EMBL" id="CANHGI010000002">
    <property type="protein sequence ID" value="CAI5440571.1"/>
    <property type="molecule type" value="Genomic_DNA"/>
</dbReference>
<feature type="transmembrane region" description="Helical" evidence="5">
    <location>
        <begin position="229"/>
        <end position="252"/>
    </location>
</feature>
<name>A0A9P1IAH9_9PELO</name>
<dbReference type="PANTHER" id="PTHR11040">
    <property type="entry name" value="ZINC/IRON TRANSPORTER"/>
    <property type="match status" value="1"/>
</dbReference>
<feature type="transmembrane region" description="Helical" evidence="5">
    <location>
        <begin position="297"/>
        <end position="316"/>
    </location>
</feature>
<evidence type="ECO:0000256" key="2">
    <source>
        <dbReference type="ARBA" id="ARBA00022692"/>
    </source>
</evidence>
<organism evidence="6 7">
    <name type="scientific">Caenorhabditis angaria</name>
    <dbReference type="NCBI Taxonomy" id="860376"/>
    <lineage>
        <taxon>Eukaryota</taxon>
        <taxon>Metazoa</taxon>
        <taxon>Ecdysozoa</taxon>
        <taxon>Nematoda</taxon>
        <taxon>Chromadorea</taxon>
        <taxon>Rhabditida</taxon>
        <taxon>Rhabditina</taxon>
        <taxon>Rhabditomorpha</taxon>
        <taxon>Rhabditoidea</taxon>
        <taxon>Rhabditidae</taxon>
        <taxon>Peloderinae</taxon>
        <taxon>Caenorhabditis</taxon>
    </lineage>
</organism>
<gene>
    <name evidence="6" type="ORF">CAMP_LOCUS3208</name>
</gene>
<proteinExistence type="predicted"/>